<dbReference type="PANTHER" id="PTHR10794:SF92">
    <property type="entry name" value="EMBRYOGENESIS-ASSOCIATED PROTEIN EMB8"/>
    <property type="match status" value="1"/>
</dbReference>
<dbReference type="InterPro" id="IPR029058">
    <property type="entry name" value="AB_hydrolase_fold"/>
</dbReference>
<sequence length="314" mass="35522">MSLKSNFSNIHLNSPLTPPRNLIILHRRTSLIREYRVFRRRRLKTNRIFVVRNQLGPLQFENLFENLVSQFPSVNSLDLIAPALGFASGVSLYLSRLKLNHNSEVSDIGEWILFTSPTPFNHFVMLRCPSISFEGSELLEDANKKLVKEDMHFVRLNSGRIQVRDSDGRDCLLEEKLVYQRVCVSTDDGGVISLDWPANLDLTEEHGLDTTLLLIPGTAEGSMDRNIRSFVCECLKRGCFPVVMNPRGCAGSPLTTARLFTAADSDDICTAIQFIDRARPRTTLIGVGWGYGANMLTIIWQKLDRKHLLRLPHA</sequence>
<proteinExistence type="inferred from homology"/>
<dbReference type="AlphaFoldDB" id="A0A5B7B8P0"/>
<evidence type="ECO:0000313" key="2">
    <source>
        <dbReference type="EMBL" id="MPA64764.1"/>
    </source>
</evidence>
<dbReference type="GO" id="GO:0034338">
    <property type="term" value="F:short-chain carboxylesterase activity"/>
    <property type="evidence" value="ECO:0007669"/>
    <property type="project" value="TreeGrafter"/>
</dbReference>
<dbReference type="GO" id="GO:0047372">
    <property type="term" value="F:monoacylglycerol lipase activity"/>
    <property type="evidence" value="ECO:0007669"/>
    <property type="project" value="TreeGrafter"/>
</dbReference>
<gene>
    <name evidence="2" type="ORF">Din_034205</name>
</gene>
<protein>
    <recommendedName>
        <fullName evidence="3">AB hydrolase-1 domain-containing protein</fullName>
    </recommendedName>
</protein>
<reference evidence="2" key="1">
    <citation type="submission" date="2019-08" db="EMBL/GenBank/DDBJ databases">
        <title>Reference gene set and small RNA set construction with multiple tissues from Davidia involucrata Baill.</title>
        <authorList>
            <person name="Yang H."/>
            <person name="Zhou C."/>
            <person name="Li G."/>
            <person name="Wang J."/>
            <person name="Gao P."/>
            <person name="Wang M."/>
            <person name="Wang R."/>
            <person name="Zhao Y."/>
        </authorList>
    </citation>
    <scope>NUCLEOTIDE SEQUENCE</scope>
    <source>
        <tissue evidence="2">Mixed with DoveR01_LX</tissue>
    </source>
</reference>
<dbReference type="SUPFAM" id="SSF53474">
    <property type="entry name" value="alpha/beta-Hydrolases"/>
    <property type="match status" value="1"/>
</dbReference>
<name>A0A5B7B8P0_DAVIN</name>
<dbReference type="PANTHER" id="PTHR10794">
    <property type="entry name" value="ABHYDROLASE DOMAIN-CONTAINING PROTEIN"/>
    <property type="match status" value="1"/>
</dbReference>
<comment type="similarity">
    <text evidence="1">Belongs to the AB hydrolase superfamily. AB hydrolase 4 family.</text>
</comment>
<accession>A0A5B7B8P0</accession>
<organism evidence="2">
    <name type="scientific">Davidia involucrata</name>
    <name type="common">Dove tree</name>
    <dbReference type="NCBI Taxonomy" id="16924"/>
    <lineage>
        <taxon>Eukaryota</taxon>
        <taxon>Viridiplantae</taxon>
        <taxon>Streptophyta</taxon>
        <taxon>Embryophyta</taxon>
        <taxon>Tracheophyta</taxon>
        <taxon>Spermatophyta</taxon>
        <taxon>Magnoliopsida</taxon>
        <taxon>eudicotyledons</taxon>
        <taxon>Gunneridae</taxon>
        <taxon>Pentapetalae</taxon>
        <taxon>asterids</taxon>
        <taxon>Cornales</taxon>
        <taxon>Nyssaceae</taxon>
        <taxon>Davidia</taxon>
    </lineage>
</organism>
<dbReference type="EMBL" id="GHES01034205">
    <property type="protein sequence ID" value="MPA64764.1"/>
    <property type="molecule type" value="Transcribed_RNA"/>
</dbReference>
<evidence type="ECO:0000256" key="1">
    <source>
        <dbReference type="ARBA" id="ARBA00010884"/>
    </source>
</evidence>
<evidence type="ECO:0008006" key="3">
    <source>
        <dbReference type="Google" id="ProtNLM"/>
    </source>
</evidence>
<dbReference type="InterPro" id="IPR050960">
    <property type="entry name" value="AB_hydrolase_4_sf"/>
</dbReference>